<evidence type="ECO:0000256" key="3">
    <source>
        <dbReference type="SAM" id="MobiDB-lite"/>
    </source>
</evidence>
<dbReference type="PANTHER" id="PTHR23113:SF363">
    <property type="entry name" value="PROTEIN SON OF SEVENLESS"/>
    <property type="match status" value="1"/>
</dbReference>
<feature type="region of interest" description="Disordered" evidence="3">
    <location>
        <begin position="354"/>
        <end position="382"/>
    </location>
</feature>
<dbReference type="GO" id="GO:0005886">
    <property type="term" value="C:plasma membrane"/>
    <property type="evidence" value="ECO:0007669"/>
    <property type="project" value="TreeGrafter"/>
</dbReference>
<dbReference type="OrthoDB" id="10254377at2759"/>
<feature type="region of interest" description="Disordered" evidence="3">
    <location>
        <begin position="1169"/>
        <end position="1192"/>
    </location>
</feature>
<feature type="region of interest" description="Disordered" evidence="3">
    <location>
        <begin position="148"/>
        <end position="239"/>
    </location>
</feature>
<sequence>MAAPLPTISTTIDDYSRPESAEVSPAHKIPIIESMDLPDGPSLASTLKLPDSDTDFLSPTSPPKPVQTPFQLSDLFDENGTLQTFLGAEHGKVDILAAPDGSYIDTSSGTVAREIKLRYDQKAGVGPTVRSPYAIMGFVNQHGRSMYRVSHRDESAPPAASAAEVEERNTLSKASDPSGSPQARRRSRMSALHFPPVMNFSRSTISSNSRPPTASTSTVSSGKKLRKTRSIPDMTSPEPIITKAPTFAVTGRGHSQSVTAVDNTRSSAVFYSERKIDFFADLMDWFTPPSSASSNFSSHSLFHPNRVSTETDKPRATIANPFGYSVTFNVPKAPTGLPAPSPRLLREMQSFDSGVTATQGRHDDNPESDTSTPIELDSDASRPPSAIRLSAFSLPPVTLEDIEGAEVGESEPPAPFAPSTESLRLSSHYSTEVFNVLQSYRGLPVFEQLVPEANENETVIKLSLAADESAAPRDDPRFVLWGEAMPENDPDDYFSRSRDSFSGTSANASNSMSSSLASRRRSSHASRMRSPATSLSSRVPVVGKKVLLAATIERWIAQLTSELNYDEMLSFFLTYRTYISGVDLCHLLICRFHWGLQKHGSKHDEKIRRIVRVRTFVAIRYWMLTFFAVDFVPNRELRLLIADWLNVLIQDPILTLHVDGVDIVRRLVKVAKECKRQHLRADDQPKTNTAASGPADHLLGKSFAEATRKAKSDVESELDLDFLPDEGKEGIVDTITGFPSDPANTHLRAGQGNMLMGPRPTSSMHQSQLNILQRTEHAPGPESHEVVHHPSAGLTIKHSTLSRAFVRTITRLGRWKRVLNPKTGARPNSVGSMGPCGAGASAFDIDEISEARDLLTSQSELQKYLGIVTTVPPKVVLPVAPVTSTAVPTASPLDVATIVNHQGTTDTGSVHAADVLDDHQSNVTDISLANPIPVVTLDEAQETTRFDVASLAQDEDQASLHHGIDLLHEPRRAESFRSTSTDSFGEPLTTDRTFPGHHNQWGIDVMSIDDMDFSDTSSMMPPEDPAFPPGLRKPIRKLPNRREFEFVRRSEASSMGITSHESLRDSVVSTQSESAPNSAGGMPGPLQKWQMKSLQQTFENISNDEEDSGDVEAALRRLEGQINPKVLQEKAEKVDGWVRNIQERLANGDYDYESSLYSEDDVEGFFDEVDQPSKADDSNNSESPYAEEGQDVVRKGDLIDSAQTPLASQTSHQVTPPGGVTNGKPQVEDAIPLEILNSRMPPSPEAPTTVLVNPTIETVLSTKFVNPEGPRVHLSFVMNFPAETIAAQFAMIDRELFMGVKFEELVTDEWAECEDITVHDWTTYLKERATWKAESRHAEKCTALAAVRARFNLIVSFVISEIVLTSPAERPKVVAKFIRIAWKSYSMSNFNTLTAIIIALQNDWVTRAMRKPGWRGIPIFETRAYRDLKQFTAAGDDFKFMRQVIDAIVDCKPLDESTRAASVVSTGDSQGGKSKGGPDSKAIPSHCVPFIGIYLSQLHRLNKLPALIDPTAPNSVIGIDPETAIFDPPAHPEVFAALVPLPTSMRLEPLINVHKQRRIAEVIKSLVAGQHLASKVQYPIDKRVFNKCLRLGGLSNANLQKALALYPE</sequence>
<dbReference type="InterPro" id="IPR001895">
    <property type="entry name" value="RASGEF_cat_dom"/>
</dbReference>
<gene>
    <name evidence="6" type="ORF">D9619_008979</name>
</gene>
<accession>A0A8H5BU27</accession>
<dbReference type="Proteomes" id="UP000567179">
    <property type="component" value="Unassembled WGS sequence"/>
</dbReference>
<feature type="compositionally biased region" description="Low complexity" evidence="3">
    <location>
        <begin position="500"/>
        <end position="517"/>
    </location>
</feature>
<dbReference type="SMART" id="SM00229">
    <property type="entry name" value="RasGEFN"/>
    <property type="match status" value="1"/>
</dbReference>
<dbReference type="InterPro" id="IPR036964">
    <property type="entry name" value="RASGEF_cat_dom_sf"/>
</dbReference>
<feature type="compositionally biased region" description="Basic residues" evidence="3">
    <location>
        <begin position="518"/>
        <end position="527"/>
    </location>
</feature>
<reference evidence="6 7" key="1">
    <citation type="journal article" date="2020" name="ISME J.">
        <title>Uncovering the hidden diversity of litter-decomposition mechanisms in mushroom-forming fungi.</title>
        <authorList>
            <person name="Floudas D."/>
            <person name="Bentzer J."/>
            <person name="Ahren D."/>
            <person name="Johansson T."/>
            <person name="Persson P."/>
            <person name="Tunlid A."/>
        </authorList>
    </citation>
    <scope>NUCLEOTIDE SEQUENCE [LARGE SCALE GENOMIC DNA]</scope>
    <source>
        <strain evidence="6 7">CBS 101986</strain>
    </source>
</reference>
<evidence type="ECO:0000256" key="1">
    <source>
        <dbReference type="ARBA" id="ARBA00022658"/>
    </source>
</evidence>
<feature type="region of interest" description="Disordered" evidence="3">
    <location>
        <begin position="973"/>
        <end position="996"/>
    </location>
</feature>
<feature type="domain" description="Ras-GEF" evidence="4">
    <location>
        <begin position="1281"/>
        <end position="1608"/>
    </location>
</feature>
<dbReference type="EMBL" id="JAACJJ010000002">
    <property type="protein sequence ID" value="KAF5329400.1"/>
    <property type="molecule type" value="Genomic_DNA"/>
</dbReference>
<dbReference type="PROSITE" id="PS50212">
    <property type="entry name" value="RASGEF_NTER"/>
    <property type="match status" value="1"/>
</dbReference>
<feature type="region of interest" description="Disordered" evidence="3">
    <location>
        <begin position="1204"/>
        <end position="1225"/>
    </location>
</feature>
<feature type="compositionally biased region" description="Polar residues" evidence="3">
    <location>
        <begin position="200"/>
        <end position="221"/>
    </location>
</feature>
<dbReference type="CDD" id="cd06224">
    <property type="entry name" value="REM"/>
    <property type="match status" value="1"/>
</dbReference>
<evidence type="ECO:0000259" key="4">
    <source>
        <dbReference type="PROSITE" id="PS50009"/>
    </source>
</evidence>
<feature type="region of interest" description="Disordered" evidence="3">
    <location>
        <begin position="1"/>
        <end position="49"/>
    </location>
</feature>
<dbReference type="PANTHER" id="PTHR23113">
    <property type="entry name" value="GUANINE NUCLEOTIDE EXCHANGE FACTOR"/>
    <property type="match status" value="1"/>
</dbReference>
<dbReference type="InterPro" id="IPR000651">
    <property type="entry name" value="Ras-like_Gua-exchang_fac_N"/>
</dbReference>
<dbReference type="GO" id="GO:0005085">
    <property type="term" value="F:guanyl-nucleotide exchange factor activity"/>
    <property type="evidence" value="ECO:0007669"/>
    <property type="project" value="UniProtKB-KW"/>
</dbReference>
<organism evidence="6 7">
    <name type="scientific">Psilocybe cf. subviscida</name>
    <dbReference type="NCBI Taxonomy" id="2480587"/>
    <lineage>
        <taxon>Eukaryota</taxon>
        <taxon>Fungi</taxon>
        <taxon>Dikarya</taxon>
        <taxon>Basidiomycota</taxon>
        <taxon>Agaricomycotina</taxon>
        <taxon>Agaricomycetes</taxon>
        <taxon>Agaricomycetidae</taxon>
        <taxon>Agaricales</taxon>
        <taxon>Agaricineae</taxon>
        <taxon>Strophariaceae</taxon>
        <taxon>Psilocybe</taxon>
    </lineage>
</organism>
<evidence type="ECO:0008006" key="8">
    <source>
        <dbReference type="Google" id="ProtNLM"/>
    </source>
</evidence>
<feature type="region of interest" description="Disordered" evidence="3">
    <location>
        <begin position="678"/>
        <end position="698"/>
    </location>
</feature>
<evidence type="ECO:0000313" key="6">
    <source>
        <dbReference type="EMBL" id="KAF5329400.1"/>
    </source>
</evidence>
<keyword evidence="7" id="KW-1185">Reference proteome</keyword>
<dbReference type="Gene3D" id="1.20.870.10">
    <property type="entry name" value="Son of sevenless (SoS) protein Chain: S domain 1"/>
    <property type="match status" value="1"/>
</dbReference>
<feature type="region of interest" description="Disordered" evidence="3">
    <location>
        <begin position="490"/>
        <end position="532"/>
    </location>
</feature>
<dbReference type="InterPro" id="IPR023578">
    <property type="entry name" value="Ras_GEF_dom_sf"/>
</dbReference>
<dbReference type="Pfam" id="PF00618">
    <property type="entry name" value="RasGEF_N"/>
    <property type="match status" value="1"/>
</dbReference>
<evidence type="ECO:0000313" key="7">
    <source>
        <dbReference type="Proteomes" id="UP000567179"/>
    </source>
</evidence>
<feature type="domain" description="N-terminal Ras-GEF" evidence="5">
    <location>
        <begin position="543"/>
        <end position="668"/>
    </location>
</feature>
<keyword evidence="1 2" id="KW-0344">Guanine-nucleotide releasing factor</keyword>
<dbReference type="Gene3D" id="1.10.840.10">
    <property type="entry name" value="Ras guanine-nucleotide exchange factors catalytic domain"/>
    <property type="match status" value="1"/>
</dbReference>
<evidence type="ECO:0000259" key="5">
    <source>
        <dbReference type="PROSITE" id="PS50212"/>
    </source>
</evidence>
<name>A0A8H5BU27_9AGAR</name>
<protein>
    <recommendedName>
        <fullName evidence="8">Ras GEF</fullName>
    </recommendedName>
</protein>
<dbReference type="SMART" id="SM00147">
    <property type="entry name" value="RasGEF"/>
    <property type="match status" value="1"/>
</dbReference>
<dbReference type="SUPFAM" id="SSF48366">
    <property type="entry name" value="Ras GEF"/>
    <property type="match status" value="1"/>
</dbReference>
<dbReference type="PROSITE" id="PS50009">
    <property type="entry name" value="RASGEF_CAT"/>
    <property type="match status" value="1"/>
</dbReference>
<proteinExistence type="predicted"/>
<feature type="compositionally biased region" description="Polar residues" evidence="3">
    <location>
        <begin position="171"/>
        <end position="181"/>
    </location>
</feature>
<dbReference type="InterPro" id="IPR008937">
    <property type="entry name" value="Ras-like_GEF"/>
</dbReference>
<comment type="caution">
    <text evidence="6">The sequence shown here is derived from an EMBL/GenBank/DDBJ whole genome shotgun (WGS) entry which is preliminary data.</text>
</comment>
<feature type="region of interest" description="Disordered" evidence="3">
    <location>
        <begin position="1462"/>
        <end position="1481"/>
    </location>
</feature>
<dbReference type="GO" id="GO:0007265">
    <property type="term" value="P:Ras protein signal transduction"/>
    <property type="evidence" value="ECO:0007669"/>
    <property type="project" value="TreeGrafter"/>
</dbReference>
<feature type="compositionally biased region" description="Polar residues" evidence="3">
    <location>
        <begin position="1204"/>
        <end position="1214"/>
    </location>
</feature>
<dbReference type="Pfam" id="PF00617">
    <property type="entry name" value="RasGEF"/>
    <property type="match status" value="1"/>
</dbReference>
<evidence type="ECO:0000256" key="2">
    <source>
        <dbReference type="PROSITE-ProRule" id="PRU00168"/>
    </source>
</evidence>